<comment type="similarity">
    <text evidence="2 5">Belongs to the acyl-CoA dehydrogenase family.</text>
</comment>
<dbReference type="InterPro" id="IPR009100">
    <property type="entry name" value="AcylCoA_DH/oxidase_NM_dom_sf"/>
</dbReference>
<feature type="domain" description="Acyl-CoA dehydrogenase/oxidase C-terminal" evidence="6">
    <location>
        <begin position="230"/>
        <end position="378"/>
    </location>
</feature>
<sequence length="382" mass="41455">MHYVDSDEQLSMVKESARNFANTYIKPHVMEWDEAQIFPKDLFKKLGEHGFMGIIVPEQYGGSGLSYQEYITILDEISKVCGSIGLSVAAHNSLCTNHILSFANEEQKKKYLPKLASGEWLGAWGLTEPGSGSDAGGMNTVAVADGDYFVLNGDKTFITHAISGDVAVVMARTGEKGDKKGISAFIVEKGTPGFSAGAKMDKLGMRASETGSLFFEDCRIHKDQLIGEIGDGFVQALKLLDGGRISIAALSLGIARGAYECALKYANEREQFQTKIFDFQAVGFNLADMATKINASELLIRQAGYLKDHGKKVTKEGAMAKLFASEVAVEVSNDGVQILGGYGFTKDFPAEKYFRDAKLCTIGEGTSSIQRMVIAREIKKDA</sequence>
<dbReference type="PANTHER" id="PTHR43884:SF12">
    <property type="entry name" value="ISOVALERYL-COA DEHYDROGENASE, MITOCHONDRIAL-RELATED"/>
    <property type="match status" value="1"/>
</dbReference>
<keyword evidence="3 5" id="KW-0285">Flavoprotein</keyword>
<evidence type="ECO:0000256" key="2">
    <source>
        <dbReference type="ARBA" id="ARBA00009347"/>
    </source>
</evidence>
<keyword evidence="4 5" id="KW-0274">FAD</keyword>
<gene>
    <name evidence="9" type="ORF">VJ786_00115</name>
</gene>
<dbReference type="InterPro" id="IPR037069">
    <property type="entry name" value="AcylCoA_DH/ox_N_sf"/>
</dbReference>
<dbReference type="Gene3D" id="1.10.540.10">
    <property type="entry name" value="Acyl-CoA dehydrogenase/oxidase, N-terminal domain"/>
    <property type="match status" value="1"/>
</dbReference>
<dbReference type="RefSeq" id="WP_099367194.1">
    <property type="nucleotide sequence ID" value="NZ_JAYLLN010000001.1"/>
</dbReference>
<dbReference type="InterPro" id="IPR013786">
    <property type="entry name" value="AcylCoA_DH/ox_N"/>
</dbReference>
<evidence type="ECO:0000313" key="9">
    <source>
        <dbReference type="EMBL" id="MEI5983292.1"/>
    </source>
</evidence>
<feature type="domain" description="Acyl-CoA oxidase/dehydrogenase middle" evidence="7">
    <location>
        <begin position="124"/>
        <end position="218"/>
    </location>
</feature>
<organism evidence="9 10">
    <name type="scientific">Sphingobacterium tenebrionis</name>
    <dbReference type="NCBI Taxonomy" id="3111775"/>
    <lineage>
        <taxon>Bacteria</taxon>
        <taxon>Pseudomonadati</taxon>
        <taxon>Bacteroidota</taxon>
        <taxon>Sphingobacteriia</taxon>
        <taxon>Sphingobacteriales</taxon>
        <taxon>Sphingobacteriaceae</taxon>
        <taxon>Sphingobacterium</taxon>
    </lineage>
</organism>
<evidence type="ECO:0000313" key="10">
    <source>
        <dbReference type="Proteomes" id="UP001363035"/>
    </source>
</evidence>
<comment type="cofactor">
    <cofactor evidence="1 5">
        <name>FAD</name>
        <dbReference type="ChEBI" id="CHEBI:57692"/>
    </cofactor>
</comment>
<dbReference type="SUPFAM" id="SSF47203">
    <property type="entry name" value="Acyl-CoA dehydrogenase C-terminal domain-like"/>
    <property type="match status" value="1"/>
</dbReference>
<dbReference type="InterPro" id="IPR009075">
    <property type="entry name" value="AcylCo_DH/oxidase_C"/>
</dbReference>
<feature type="domain" description="Acyl-CoA dehydrogenase/oxidase N-terminal" evidence="8">
    <location>
        <begin position="8"/>
        <end position="119"/>
    </location>
</feature>
<dbReference type="PROSITE" id="PS00073">
    <property type="entry name" value="ACYL_COA_DH_2"/>
    <property type="match status" value="1"/>
</dbReference>
<dbReference type="Gene3D" id="2.40.110.10">
    <property type="entry name" value="Butyryl-CoA Dehydrogenase, subunit A, domain 2"/>
    <property type="match status" value="1"/>
</dbReference>
<dbReference type="Pfam" id="PF00441">
    <property type="entry name" value="Acyl-CoA_dh_1"/>
    <property type="match status" value="1"/>
</dbReference>
<dbReference type="InterPro" id="IPR006089">
    <property type="entry name" value="Acyl-CoA_DH_CS"/>
</dbReference>
<proteinExistence type="inferred from homology"/>
<evidence type="ECO:0000256" key="3">
    <source>
        <dbReference type="ARBA" id="ARBA00022630"/>
    </source>
</evidence>
<evidence type="ECO:0000259" key="8">
    <source>
        <dbReference type="Pfam" id="PF02771"/>
    </source>
</evidence>
<dbReference type="PROSITE" id="PS00072">
    <property type="entry name" value="ACYL_COA_DH_1"/>
    <property type="match status" value="1"/>
</dbReference>
<protein>
    <submittedName>
        <fullName evidence="9">Acyl-CoA dehydrogenase family protein</fullName>
    </submittedName>
</protein>
<reference evidence="9 10" key="1">
    <citation type="submission" date="2024-01" db="EMBL/GenBank/DDBJ databases">
        <title>Sphingobacterium tenebrionis sp. nov., a novel endophyte isolated from tenebrio molitor intestines.</title>
        <authorList>
            <person name="Zhang C."/>
        </authorList>
    </citation>
    <scope>NUCLEOTIDE SEQUENCE [LARGE SCALE GENOMIC DNA]</scope>
    <source>
        <strain evidence="9 10">PU5-4</strain>
    </source>
</reference>
<name>A0ABU8I178_9SPHI</name>
<comment type="caution">
    <text evidence="9">The sequence shown here is derived from an EMBL/GenBank/DDBJ whole genome shotgun (WGS) entry which is preliminary data.</text>
</comment>
<keyword evidence="5" id="KW-0560">Oxidoreductase</keyword>
<evidence type="ECO:0000256" key="5">
    <source>
        <dbReference type="RuleBase" id="RU362125"/>
    </source>
</evidence>
<dbReference type="InterPro" id="IPR036250">
    <property type="entry name" value="AcylCo_DH-like_C"/>
</dbReference>
<dbReference type="Pfam" id="PF02771">
    <property type="entry name" value="Acyl-CoA_dh_N"/>
    <property type="match status" value="1"/>
</dbReference>
<dbReference type="Gene3D" id="1.20.140.10">
    <property type="entry name" value="Butyryl-CoA Dehydrogenase, subunit A, domain 3"/>
    <property type="match status" value="1"/>
</dbReference>
<dbReference type="InterPro" id="IPR006091">
    <property type="entry name" value="Acyl-CoA_Oxase/DH_mid-dom"/>
</dbReference>
<keyword evidence="10" id="KW-1185">Reference proteome</keyword>
<evidence type="ECO:0000256" key="4">
    <source>
        <dbReference type="ARBA" id="ARBA00022827"/>
    </source>
</evidence>
<evidence type="ECO:0000259" key="6">
    <source>
        <dbReference type="Pfam" id="PF00441"/>
    </source>
</evidence>
<evidence type="ECO:0000259" key="7">
    <source>
        <dbReference type="Pfam" id="PF02770"/>
    </source>
</evidence>
<dbReference type="EMBL" id="JAYLLN010000001">
    <property type="protein sequence ID" value="MEI5983292.1"/>
    <property type="molecule type" value="Genomic_DNA"/>
</dbReference>
<accession>A0ABU8I178</accession>
<dbReference type="Pfam" id="PF02770">
    <property type="entry name" value="Acyl-CoA_dh_M"/>
    <property type="match status" value="1"/>
</dbReference>
<dbReference type="PIRSF" id="PIRSF016578">
    <property type="entry name" value="HsaA"/>
    <property type="match status" value="1"/>
</dbReference>
<dbReference type="SUPFAM" id="SSF56645">
    <property type="entry name" value="Acyl-CoA dehydrogenase NM domain-like"/>
    <property type="match status" value="1"/>
</dbReference>
<evidence type="ECO:0000256" key="1">
    <source>
        <dbReference type="ARBA" id="ARBA00001974"/>
    </source>
</evidence>
<dbReference type="Proteomes" id="UP001363035">
    <property type="component" value="Unassembled WGS sequence"/>
</dbReference>
<dbReference type="InterPro" id="IPR046373">
    <property type="entry name" value="Acyl-CoA_Oxase/DH_mid-dom_sf"/>
</dbReference>
<dbReference type="PANTHER" id="PTHR43884">
    <property type="entry name" value="ACYL-COA DEHYDROGENASE"/>
    <property type="match status" value="1"/>
</dbReference>